<organism evidence="12 13">
    <name type="scientific">Pseudoalteromonas tunicata D2</name>
    <dbReference type="NCBI Taxonomy" id="87626"/>
    <lineage>
        <taxon>Bacteria</taxon>
        <taxon>Pseudomonadati</taxon>
        <taxon>Pseudomonadota</taxon>
        <taxon>Gammaproteobacteria</taxon>
        <taxon>Alteromonadales</taxon>
        <taxon>Pseudoalteromonadaceae</taxon>
        <taxon>Pseudoalteromonas</taxon>
    </lineage>
</organism>
<dbReference type="UniPathway" id="UPA00035">
    <property type="reaction ID" value="UER00041"/>
</dbReference>
<dbReference type="GO" id="GO:0005829">
    <property type="term" value="C:cytosol"/>
    <property type="evidence" value="ECO:0007669"/>
    <property type="project" value="TreeGrafter"/>
</dbReference>
<dbReference type="NCBIfam" id="TIGR01245">
    <property type="entry name" value="trpD"/>
    <property type="match status" value="1"/>
</dbReference>
<keyword evidence="2 9" id="KW-0028">Amino-acid biosynthesis</keyword>
<feature type="binding site" evidence="9">
    <location>
        <position position="91"/>
    </location>
    <ligand>
        <name>Mg(2+)</name>
        <dbReference type="ChEBI" id="CHEBI:18420"/>
        <label>1</label>
    </ligand>
</feature>
<feature type="binding site" evidence="9">
    <location>
        <begin position="107"/>
        <end position="115"/>
    </location>
    <ligand>
        <name>5-phospho-alpha-D-ribose 1-diphosphate</name>
        <dbReference type="ChEBI" id="CHEBI:58017"/>
    </ligand>
</feature>
<dbReference type="STRING" id="87626.PTD2_17975"/>
<sequence>MEQLIQQVIDQQDLSFTQAEQFFNAVMQGEINEIQLTAALVALKIKQETPDEIAGAAQAMRANAVPFTTSLPLTADSCGTGGDGSNTINISTTAAIVAAACGLNMVKHGNKSVSSNSGSADLLTALGINIAMTPEQASTCLSKTGFTFLFAPLYHSGVKHAMPVRNALKTRTIFNILGPLANPAAPQVQLLGVYDPALCMPLAQTLNTLGCRRAMVVHGAGTDEIALHGDTLVVELNNGEINEYSVSPADFDLEHFTLSELAGAGPESNAAASRAILNGQGTPAHNAAIIANVAALLYLSGLAQNFKEGANQVRQVLSSGVALATLNGIVEASHG</sequence>
<feature type="binding site" evidence="9">
    <location>
        <position position="224"/>
    </location>
    <ligand>
        <name>Mg(2+)</name>
        <dbReference type="ChEBI" id="CHEBI:18420"/>
        <label>1</label>
    </ligand>
</feature>
<evidence type="ECO:0000256" key="5">
    <source>
        <dbReference type="ARBA" id="ARBA00022822"/>
    </source>
</evidence>
<keyword evidence="13" id="KW-1185">Reference proteome</keyword>
<protein>
    <recommendedName>
        <fullName evidence="9">Anthranilate phosphoribosyltransferase</fullName>
        <ecNumber evidence="9">2.4.2.18</ecNumber>
    </recommendedName>
</protein>
<keyword evidence="3 9" id="KW-0328">Glycosyltransferase</keyword>
<dbReference type="OrthoDB" id="9806430at2"/>
<comment type="similarity">
    <text evidence="8">In the C-terminal section; belongs to the anthranilate phosphoribosyltransferase family.</text>
</comment>
<dbReference type="HOGENOM" id="CLU_034315_2_1_6"/>
<dbReference type="InterPro" id="IPR035902">
    <property type="entry name" value="Nuc_phospho_transferase"/>
</dbReference>
<dbReference type="GO" id="GO:0004048">
    <property type="term" value="F:anthranilate phosphoribosyltransferase activity"/>
    <property type="evidence" value="ECO:0007669"/>
    <property type="project" value="UniProtKB-UniRule"/>
</dbReference>
<dbReference type="Pfam" id="PF00591">
    <property type="entry name" value="Glycos_transf_3"/>
    <property type="match status" value="1"/>
</dbReference>
<comment type="cofactor">
    <cofactor evidence="9">
        <name>Mg(2+)</name>
        <dbReference type="ChEBI" id="CHEBI:18420"/>
    </cofactor>
    <text evidence="9">Binds 2 magnesium ions per monomer.</text>
</comment>
<name>A4CBJ8_9GAMM</name>
<comment type="pathway">
    <text evidence="1 9">Amino-acid biosynthesis; L-tryptophan biosynthesis; L-tryptophan from chorismate: step 2/5.</text>
</comment>
<dbReference type="EMBL" id="AAOH01000005">
    <property type="protein sequence ID" value="EAR27735.1"/>
    <property type="molecule type" value="Genomic_DNA"/>
</dbReference>
<evidence type="ECO:0000256" key="4">
    <source>
        <dbReference type="ARBA" id="ARBA00022679"/>
    </source>
</evidence>
<comment type="function">
    <text evidence="9">Catalyzes the transfer of the phosphoribosyl group of 5-phosphorylribose-1-pyrophosphate (PRPP) to anthranilate to yield N-(5'-phosphoribosyl)-anthranilate (PRA).</text>
</comment>
<feature type="binding site" evidence="9">
    <location>
        <position position="79"/>
    </location>
    <ligand>
        <name>5-phospho-alpha-D-ribose 1-diphosphate</name>
        <dbReference type="ChEBI" id="CHEBI:58017"/>
    </ligand>
</feature>
<feature type="binding site" evidence="9">
    <location>
        <position position="223"/>
    </location>
    <ligand>
        <name>Mg(2+)</name>
        <dbReference type="ChEBI" id="CHEBI:18420"/>
        <label>2</label>
    </ligand>
</feature>
<feature type="domain" description="Glycosyl transferase family 3" evidence="10">
    <location>
        <begin position="74"/>
        <end position="323"/>
    </location>
</feature>
<dbReference type="HAMAP" id="MF_00211">
    <property type="entry name" value="TrpD"/>
    <property type="match status" value="1"/>
</dbReference>
<feature type="binding site" evidence="9">
    <location>
        <position position="79"/>
    </location>
    <ligand>
        <name>anthranilate</name>
        <dbReference type="ChEBI" id="CHEBI:16567"/>
        <label>1</label>
    </ligand>
</feature>
<feature type="binding site" evidence="9">
    <location>
        <begin position="82"/>
        <end position="83"/>
    </location>
    <ligand>
        <name>5-phospho-alpha-D-ribose 1-diphosphate</name>
        <dbReference type="ChEBI" id="CHEBI:58017"/>
    </ligand>
</feature>
<evidence type="ECO:0000256" key="7">
    <source>
        <dbReference type="ARBA" id="ARBA00052328"/>
    </source>
</evidence>
<dbReference type="GO" id="GO:0000287">
    <property type="term" value="F:magnesium ion binding"/>
    <property type="evidence" value="ECO:0007669"/>
    <property type="project" value="UniProtKB-UniRule"/>
</dbReference>
<accession>A4CBJ8</accession>
<dbReference type="SUPFAM" id="SSF47648">
    <property type="entry name" value="Nucleoside phosphorylase/phosphoribosyltransferase N-terminal domain"/>
    <property type="match status" value="1"/>
</dbReference>
<evidence type="ECO:0000259" key="10">
    <source>
        <dbReference type="Pfam" id="PF00591"/>
    </source>
</evidence>
<dbReference type="PANTHER" id="PTHR43285">
    <property type="entry name" value="ANTHRANILATE PHOSPHORIBOSYLTRANSFERASE"/>
    <property type="match status" value="1"/>
</dbReference>
<gene>
    <name evidence="9" type="primary">trpD</name>
    <name evidence="12" type="ORF">PTD2_17975</name>
</gene>
<feature type="binding site" evidence="9">
    <location>
        <begin position="89"/>
        <end position="92"/>
    </location>
    <ligand>
        <name>5-phospho-alpha-D-ribose 1-diphosphate</name>
        <dbReference type="ChEBI" id="CHEBI:58017"/>
    </ligand>
</feature>
<keyword evidence="9" id="KW-0460">Magnesium</keyword>
<comment type="subunit">
    <text evidence="9">Homodimer.</text>
</comment>
<reference evidence="12 13" key="1">
    <citation type="submission" date="2006-02" db="EMBL/GenBank/DDBJ databases">
        <authorList>
            <person name="Moran M.A."/>
            <person name="Kjelleberg S."/>
            <person name="Egan S."/>
            <person name="Saunders N."/>
            <person name="Thomas T."/>
            <person name="Ferriera S."/>
            <person name="Johnson J."/>
            <person name="Kravitz S."/>
            <person name="Halpern A."/>
            <person name="Remington K."/>
            <person name="Beeson K."/>
            <person name="Tran B."/>
            <person name="Rogers Y.-H."/>
            <person name="Friedman R."/>
            <person name="Venter J.C."/>
        </authorList>
    </citation>
    <scope>NUCLEOTIDE SEQUENCE [LARGE SCALE GENOMIC DNA]</scope>
    <source>
        <strain evidence="12 13">D2</strain>
    </source>
</reference>
<dbReference type="FunFam" id="3.40.1030.10:FF:000002">
    <property type="entry name" value="Anthranilate phosphoribosyltransferase"/>
    <property type="match status" value="1"/>
</dbReference>
<keyword evidence="5 9" id="KW-0822">Tryptophan biosynthesis</keyword>
<evidence type="ECO:0000256" key="1">
    <source>
        <dbReference type="ARBA" id="ARBA00004907"/>
    </source>
</evidence>
<proteinExistence type="inferred from homology"/>
<dbReference type="EC" id="2.4.2.18" evidence="9"/>
<dbReference type="GO" id="GO:0000162">
    <property type="term" value="P:L-tryptophan biosynthetic process"/>
    <property type="evidence" value="ECO:0007669"/>
    <property type="project" value="UniProtKB-UniRule"/>
</dbReference>
<evidence type="ECO:0000313" key="12">
    <source>
        <dbReference type="EMBL" id="EAR27735.1"/>
    </source>
</evidence>
<dbReference type="PANTHER" id="PTHR43285:SF2">
    <property type="entry name" value="ANTHRANILATE PHOSPHORIBOSYLTRANSFERASE"/>
    <property type="match status" value="1"/>
</dbReference>
<evidence type="ECO:0000256" key="6">
    <source>
        <dbReference type="ARBA" id="ARBA00023141"/>
    </source>
</evidence>
<comment type="similarity">
    <text evidence="9">Belongs to the anthranilate phosphoribosyltransferase family.</text>
</comment>
<evidence type="ECO:0000256" key="3">
    <source>
        <dbReference type="ARBA" id="ARBA00022676"/>
    </source>
</evidence>
<feature type="binding site" evidence="9">
    <location>
        <position position="165"/>
    </location>
    <ligand>
        <name>anthranilate</name>
        <dbReference type="ChEBI" id="CHEBI:16567"/>
        <label>2</label>
    </ligand>
</feature>
<dbReference type="SUPFAM" id="SSF52418">
    <property type="entry name" value="Nucleoside phosphorylase/phosphoribosyltransferase catalytic domain"/>
    <property type="match status" value="1"/>
</dbReference>
<dbReference type="Gene3D" id="1.20.970.10">
    <property type="entry name" value="Transferase, Pyrimidine Nucleoside Phosphorylase, Chain C"/>
    <property type="match status" value="1"/>
</dbReference>
<feature type="binding site" evidence="9">
    <location>
        <position position="110"/>
    </location>
    <ligand>
        <name>anthranilate</name>
        <dbReference type="ChEBI" id="CHEBI:16567"/>
        <label>1</label>
    </ligand>
</feature>
<dbReference type="Proteomes" id="UP000006201">
    <property type="component" value="Unassembled WGS sequence"/>
</dbReference>
<feature type="domain" description="Glycosyl transferase family 3 N-terminal" evidence="11">
    <location>
        <begin position="3"/>
        <end position="64"/>
    </location>
</feature>
<feature type="binding site" evidence="9">
    <location>
        <position position="87"/>
    </location>
    <ligand>
        <name>5-phospho-alpha-D-ribose 1-diphosphate</name>
        <dbReference type="ChEBI" id="CHEBI:58017"/>
    </ligand>
</feature>
<keyword evidence="6 9" id="KW-0057">Aromatic amino acid biosynthesis</keyword>
<evidence type="ECO:0000256" key="8">
    <source>
        <dbReference type="ARBA" id="ARBA00061188"/>
    </source>
</evidence>
<dbReference type="Gene3D" id="3.40.1030.10">
    <property type="entry name" value="Nucleoside phosphorylase/phosphoribosyltransferase catalytic domain"/>
    <property type="match status" value="1"/>
</dbReference>
<evidence type="ECO:0000256" key="2">
    <source>
        <dbReference type="ARBA" id="ARBA00022605"/>
    </source>
</evidence>
<dbReference type="eggNOG" id="COG0547">
    <property type="taxonomic scope" value="Bacteria"/>
</dbReference>
<keyword evidence="9" id="KW-0479">Metal-binding</keyword>
<dbReference type="InterPro" id="IPR036320">
    <property type="entry name" value="Glycosyl_Trfase_fam3_N_dom_sf"/>
</dbReference>
<dbReference type="InterPro" id="IPR005940">
    <property type="entry name" value="Anthranilate_Pribosyl_Tfrase"/>
</dbReference>
<dbReference type="RefSeq" id="WP_009839567.1">
    <property type="nucleotide sequence ID" value="NZ_CH959301.1"/>
</dbReference>
<feature type="binding site" evidence="9">
    <location>
        <position position="224"/>
    </location>
    <ligand>
        <name>Mg(2+)</name>
        <dbReference type="ChEBI" id="CHEBI:18420"/>
        <label>2</label>
    </ligand>
</feature>
<dbReference type="InterPro" id="IPR017459">
    <property type="entry name" value="Glycosyl_Trfase_fam3_N_dom"/>
</dbReference>
<comment type="catalytic activity">
    <reaction evidence="7 9">
        <text>N-(5-phospho-beta-D-ribosyl)anthranilate + diphosphate = 5-phospho-alpha-D-ribose 1-diphosphate + anthranilate</text>
        <dbReference type="Rhea" id="RHEA:11768"/>
        <dbReference type="ChEBI" id="CHEBI:16567"/>
        <dbReference type="ChEBI" id="CHEBI:18277"/>
        <dbReference type="ChEBI" id="CHEBI:33019"/>
        <dbReference type="ChEBI" id="CHEBI:58017"/>
        <dbReference type="EC" id="2.4.2.18"/>
    </reaction>
</comment>
<evidence type="ECO:0000259" key="11">
    <source>
        <dbReference type="Pfam" id="PF02885"/>
    </source>
</evidence>
<keyword evidence="4 9" id="KW-0808">Transferase</keyword>
<dbReference type="InterPro" id="IPR000312">
    <property type="entry name" value="Glycosyl_Trfase_fam3"/>
</dbReference>
<dbReference type="AlphaFoldDB" id="A4CBJ8"/>
<dbReference type="Pfam" id="PF02885">
    <property type="entry name" value="Glycos_trans_3N"/>
    <property type="match status" value="1"/>
</dbReference>
<evidence type="ECO:0000313" key="13">
    <source>
        <dbReference type="Proteomes" id="UP000006201"/>
    </source>
</evidence>
<comment type="caution">
    <text evidence="9">Lacks conserved residue(s) required for the propagation of feature annotation.</text>
</comment>
<evidence type="ECO:0000256" key="9">
    <source>
        <dbReference type="HAMAP-Rule" id="MF_00211"/>
    </source>
</evidence>
<feature type="binding site" evidence="9">
    <location>
        <position position="119"/>
    </location>
    <ligand>
        <name>5-phospho-alpha-D-ribose 1-diphosphate</name>
        <dbReference type="ChEBI" id="CHEBI:58017"/>
    </ligand>
</feature>
<comment type="caution">
    <text evidence="12">The sequence shown here is derived from an EMBL/GenBank/DDBJ whole genome shotgun (WGS) entry which is preliminary data.</text>
</comment>